<dbReference type="Pfam" id="PF00378">
    <property type="entry name" value="ECH_1"/>
    <property type="match status" value="1"/>
</dbReference>
<protein>
    <recommendedName>
        <fullName evidence="6">short-chain-enoyl-CoA hydratase</fullName>
        <ecNumber evidence="6">4.2.1.150</ecNumber>
    </recommendedName>
</protein>
<dbReference type="PANTHER" id="PTHR11941:SF54">
    <property type="entry name" value="ENOYL-COA HYDRATASE, MITOCHONDRIAL"/>
    <property type="match status" value="1"/>
</dbReference>
<dbReference type="InterPro" id="IPR014748">
    <property type="entry name" value="Enoyl-CoA_hydra_C"/>
</dbReference>
<evidence type="ECO:0000256" key="1">
    <source>
        <dbReference type="ARBA" id="ARBA00005086"/>
    </source>
</evidence>
<gene>
    <name evidence="8" type="ORF">L7E55_15075</name>
</gene>
<comment type="caution">
    <text evidence="8">The sequence shown here is derived from an EMBL/GenBank/DDBJ whole genome shotgun (WGS) entry which is preliminary data.</text>
</comment>
<accession>A0A9X4JW78</accession>
<dbReference type="GO" id="GO:0006635">
    <property type="term" value="P:fatty acid beta-oxidation"/>
    <property type="evidence" value="ECO:0007669"/>
    <property type="project" value="TreeGrafter"/>
</dbReference>
<name>A0A9X4JW78_9FIRM</name>
<organism evidence="8 9">
    <name type="scientific">Pelotomaculum isophthalicicum JI</name>
    <dbReference type="NCBI Taxonomy" id="947010"/>
    <lineage>
        <taxon>Bacteria</taxon>
        <taxon>Bacillati</taxon>
        <taxon>Bacillota</taxon>
        <taxon>Clostridia</taxon>
        <taxon>Eubacteriales</taxon>
        <taxon>Desulfotomaculaceae</taxon>
        <taxon>Pelotomaculum</taxon>
    </lineage>
</organism>
<sequence>MVMYETIALQIEEGIATISLNRPPVNALNTRLFQELGQVAAELDADPAVRVVVITGSGDKAFAAGVDITEMKDLTPVGAYHFCKTARSAFVSIENMSKPTIAAVNGLALGGGCELALTCDFRLASETAKFALPEINLGIIPGGGATQRLPRLLGVARAKELLFLGEMIDANQAGQYGLVNKVVPVADLAQEAKALANKLAVKSAHALGVIKNSVNAGLNMSLSEALDFETKNFILVFASDDRREGIGAFMEKRKPVFTGK</sequence>
<comment type="subunit">
    <text evidence="3">Homotetramer.</text>
</comment>
<dbReference type="EMBL" id="JAKOAV010000037">
    <property type="protein sequence ID" value="MDF9409656.1"/>
    <property type="molecule type" value="Genomic_DNA"/>
</dbReference>
<dbReference type="InterPro" id="IPR018376">
    <property type="entry name" value="Enoyl-CoA_hyd/isom_CS"/>
</dbReference>
<dbReference type="SUPFAM" id="SSF52096">
    <property type="entry name" value="ClpP/crotonase"/>
    <property type="match status" value="1"/>
</dbReference>
<reference evidence="8" key="1">
    <citation type="submission" date="2022-02" db="EMBL/GenBank/DDBJ databases">
        <authorList>
            <person name="Leng L."/>
        </authorList>
    </citation>
    <scope>NUCLEOTIDE SEQUENCE</scope>
    <source>
        <strain evidence="8">JI</strain>
    </source>
</reference>
<dbReference type="FunFam" id="3.90.226.10:FF:000009">
    <property type="entry name" value="Carnitinyl-CoA dehydratase"/>
    <property type="match status" value="1"/>
</dbReference>
<evidence type="ECO:0000256" key="6">
    <source>
        <dbReference type="ARBA" id="ARBA00067035"/>
    </source>
</evidence>
<dbReference type="EC" id="4.2.1.150" evidence="6"/>
<evidence type="ECO:0000256" key="3">
    <source>
        <dbReference type="ARBA" id="ARBA00011881"/>
    </source>
</evidence>
<comment type="similarity">
    <text evidence="2 7">Belongs to the enoyl-CoA hydratase/isomerase family.</text>
</comment>
<dbReference type="Proteomes" id="UP001154312">
    <property type="component" value="Unassembled WGS sequence"/>
</dbReference>
<dbReference type="Gene3D" id="1.10.12.10">
    <property type="entry name" value="Lyase 2-enoyl-coa Hydratase, Chain A, domain 2"/>
    <property type="match status" value="1"/>
</dbReference>
<evidence type="ECO:0000313" key="8">
    <source>
        <dbReference type="EMBL" id="MDF9409656.1"/>
    </source>
</evidence>
<dbReference type="InterPro" id="IPR029045">
    <property type="entry name" value="ClpP/crotonase-like_dom_sf"/>
</dbReference>
<evidence type="ECO:0000256" key="4">
    <source>
        <dbReference type="ARBA" id="ARBA00023239"/>
    </source>
</evidence>
<dbReference type="InterPro" id="IPR001753">
    <property type="entry name" value="Enoyl-CoA_hydra/iso"/>
</dbReference>
<dbReference type="AlphaFoldDB" id="A0A9X4JW78"/>
<evidence type="ECO:0000313" key="9">
    <source>
        <dbReference type="Proteomes" id="UP001154312"/>
    </source>
</evidence>
<evidence type="ECO:0000256" key="7">
    <source>
        <dbReference type="RuleBase" id="RU003707"/>
    </source>
</evidence>
<proteinExistence type="inferred from homology"/>
<dbReference type="Gene3D" id="3.90.226.10">
    <property type="entry name" value="2-enoyl-CoA Hydratase, Chain A, domain 1"/>
    <property type="match status" value="1"/>
</dbReference>
<dbReference type="PROSITE" id="PS00166">
    <property type="entry name" value="ENOYL_COA_HYDRATASE"/>
    <property type="match status" value="1"/>
</dbReference>
<dbReference type="CDD" id="cd06558">
    <property type="entry name" value="crotonase-like"/>
    <property type="match status" value="1"/>
</dbReference>
<comment type="pathway">
    <text evidence="1">Lipid metabolism; butanoate metabolism.</text>
</comment>
<evidence type="ECO:0000256" key="2">
    <source>
        <dbReference type="ARBA" id="ARBA00005254"/>
    </source>
</evidence>
<dbReference type="PANTHER" id="PTHR11941">
    <property type="entry name" value="ENOYL-COA HYDRATASE-RELATED"/>
    <property type="match status" value="1"/>
</dbReference>
<evidence type="ECO:0000256" key="5">
    <source>
        <dbReference type="ARBA" id="ARBA00050624"/>
    </source>
</evidence>
<keyword evidence="9" id="KW-1185">Reference proteome</keyword>
<dbReference type="GO" id="GO:0018812">
    <property type="term" value="F:3-hydroxyacyl-CoA dehydratase activity"/>
    <property type="evidence" value="ECO:0007669"/>
    <property type="project" value="UniProtKB-EC"/>
</dbReference>
<comment type="catalytic activity">
    <reaction evidence="5">
        <text>a short-chain (3S)-3-hydroxyacyl-CoA = a short-chain (2E)-enoyl-CoA + H2O</text>
        <dbReference type="Rhea" id="RHEA:52664"/>
        <dbReference type="ChEBI" id="CHEBI:15377"/>
        <dbReference type="ChEBI" id="CHEBI:87488"/>
        <dbReference type="ChEBI" id="CHEBI:136760"/>
        <dbReference type="EC" id="4.2.1.150"/>
    </reaction>
</comment>
<dbReference type="FunFam" id="1.10.12.10:FF:000001">
    <property type="entry name" value="Probable enoyl-CoA hydratase, mitochondrial"/>
    <property type="match status" value="1"/>
</dbReference>
<keyword evidence="4" id="KW-0456">Lyase</keyword>